<keyword evidence="2" id="KW-1185">Reference proteome</keyword>
<reference evidence="2" key="1">
    <citation type="submission" date="2014-09" db="EMBL/GenBank/DDBJ databases">
        <authorList>
            <person name="Sharma Rahul"/>
            <person name="Thines Marco"/>
        </authorList>
    </citation>
    <scope>NUCLEOTIDE SEQUENCE [LARGE SCALE GENOMIC DNA]</scope>
</reference>
<organism evidence="1 2">
    <name type="scientific">Plasmopara halstedii</name>
    <name type="common">Downy mildew of sunflower</name>
    <dbReference type="NCBI Taxonomy" id="4781"/>
    <lineage>
        <taxon>Eukaryota</taxon>
        <taxon>Sar</taxon>
        <taxon>Stramenopiles</taxon>
        <taxon>Oomycota</taxon>
        <taxon>Peronosporomycetes</taxon>
        <taxon>Peronosporales</taxon>
        <taxon>Peronosporaceae</taxon>
        <taxon>Plasmopara</taxon>
    </lineage>
</organism>
<evidence type="ECO:0000313" key="1">
    <source>
        <dbReference type="EMBL" id="CEG43629.1"/>
    </source>
</evidence>
<dbReference type="EMBL" id="CCYD01000689">
    <property type="protein sequence ID" value="CEG43629.1"/>
    <property type="molecule type" value="Genomic_DNA"/>
</dbReference>
<dbReference type="GeneID" id="36408875"/>
<dbReference type="AlphaFoldDB" id="A0A0P1ARR0"/>
<evidence type="ECO:0000313" key="2">
    <source>
        <dbReference type="Proteomes" id="UP000054928"/>
    </source>
</evidence>
<accession>A0A0P1ARR0</accession>
<proteinExistence type="predicted"/>
<sequence>MDSARSPRSRIQFAFEDRPLASNVSLSSPLYRRPPYRIKSHIVVYHGTNWLFL</sequence>
<name>A0A0P1ARR0_PLAHL</name>
<protein>
    <submittedName>
        <fullName evidence="1">Uncharacterized protein</fullName>
    </submittedName>
</protein>
<dbReference type="Proteomes" id="UP000054928">
    <property type="component" value="Unassembled WGS sequence"/>
</dbReference>
<dbReference type="RefSeq" id="XP_024579998.1">
    <property type="nucleotide sequence ID" value="XM_024729641.1"/>
</dbReference>